<evidence type="ECO:0000313" key="2">
    <source>
        <dbReference type="Proteomes" id="UP001497600"/>
    </source>
</evidence>
<dbReference type="Pfam" id="PF11561">
    <property type="entry name" value="Saw1"/>
    <property type="match status" value="1"/>
</dbReference>
<gene>
    <name evidence="1" type="ORF">CAAN4_H03224</name>
</gene>
<organism evidence="1 2">
    <name type="scientific">[Candida] anglica</name>
    <dbReference type="NCBI Taxonomy" id="148631"/>
    <lineage>
        <taxon>Eukaryota</taxon>
        <taxon>Fungi</taxon>
        <taxon>Dikarya</taxon>
        <taxon>Ascomycota</taxon>
        <taxon>Saccharomycotina</taxon>
        <taxon>Pichiomycetes</taxon>
        <taxon>Debaryomycetaceae</taxon>
        <taxon>Kurtzmaniella</taxon>
    </lineage>
</organism>
<reference evidence="1 2" key="1">
    <citation type="submission" date="2024-01" db="EMBL/GenBank/DDBJ databases">
        <authorList>
            <consortium name="Genoscope - CEA"/>
            <person name="William W."/>
        </authorList>
    </citation>
    <scope>NUCLEOTIDE SEQUENCE [LARGE SCALE GENOMIC DNA]</scope>
    <source>
        <strain evidence="1 2">29B2s-10</strain>
    </source>
</reference>
<accession>A0ABP0EJC3</accession>
<proteinExistence type="predicted"/>
<protein>
    <recommendedName>
        <fullName evidence="3">Altered inheritance of mitochondria protein 24, mitochondrial</fullName>
    </recommendedName>
</protein>
<evidence type="ECO:0000313" key="1">
    <source>
        <dbReference type="EMBL" id="CAK7920509.1"/>
    </source>
</evidence>
<keyword evidence="2" id="KW-1185">Reference proteome</keyword>
<dbReference type="Proteomes" id="UP001497600">
    <property type="component" value="Chromosome H"/>
</dbReference>
<name>A0ABP0EJC3_9ASCO</name>
<evidence type="ECO:0008006" key="3">
    <source>
        <dbReference type="Google" id="ProtNLM"/>
    </source>
</evidence>
<sequence>MPPTTTFVRLNKRSTVPLRIHVNRKKLISSSIFDSTIGSSQRAKAIVTLKKINFIRLSNKDINALTQSTEEEILNVLLNSPINSLIQESSSKDVANIPSTSVCIDLNKSKWKAHLVVSIKFLILLRVSIGVRLSSEDNIIAEKYLGVKNSGGTLRLVTKQSYVNPVVLVEDEEESLLKENQKDNKKTNMSIKYTSEYLLDDIGGPIDLYVYERPQS</sequence>
<dbReference type="EMBL" id="OZ004260">
    <property type="protein sequence ID" value="CAK7920509.1"/>
    <property type="molecule type" value="Genomic_DNA"/>
</dbReference>
<dbReference type="InterPro" id="IPR021624">
    <property type="entry name" value="Saw1"/>
</dbReference>